<dbReference type="PANTHER" id="PTHR48043">
    <property type="entry name" value="EG:EG0003.4 PROTEIN-RELATED"/>
    <property type="match status" value="1"/>
</dbReference>
<evidence type="ECO:0000256" key="2">
    <source>
        <dbReference type="ARBA" id="ARBA00009995"/>
    </source>
</evidence>
<name>A0A6I9LJA3_PERMB</name>
<dbReference type="GO" id="GO:0008206">
    <property type="term" value="P:bile acid metabolic process"/>
    <property type="evidence" value="ECO:0007669"/>
    <property type="project" value="Ensembl"/>
</dbReference>
<reference evidence="11" key="2">
    <citation type="submission" date="2025-08" db="UniProtKB">
        <authorList>
            <consortium name="Ensembl"/>
        </authorList>
    </citation>
    <scope>IDENTIFICATION</scope>
</reference>
<keyword evidence="12" id="KW-1185">Reference proteome</keyword>
<dbReference type="RefSeq" id="XP_042113515.1">
    <property type="nucleotide sequence ID" value="XM_042257581.2"/>
</dbReference>
<comment type="similarity">
    <text evidence="2 9">Belongs to the UDP-glycosyltransferase family.</text>
</comment>
<comment type="subcellular location">
    <subcellularLocation>
        <location evidence="1 10">Membrane</location>
        <topology evidence="1 10">Single-pass membrane protein</topology>
    </subcellularLocation>
</comment>
<dbReference type="EC" id="2.4.1.17" evidence="10"/>
<evidence type="ECO:0000256" key="8">
    <source>
        <dbReference type="ARBA" id="ARBA00023136"/>
    </source>
</evidence>
<evidence type="ECO:0000313" key="11">
    <source>
        <dbReference type="Ensembl" id="ENSPEMP00000035886.1"/>
    </source>
</evidence>
<dbReference type="GO" id="GO:0006805">
    <property type="term" value="P:xenobiotic metabolic process"/>
    <property type="evidence" value="ECO:0007669"/>
    <property type="project" value="Ensembl"/>
</dbReference>
<reference evidence="11 12" key="1">
    <citation type="submission" date="2018-10" db="EMBL/GenBank/DDBJ databases">
        <title>Improved assembly of the deer mouse Peromyscus maniculatus genome.</title>
        <authorList>
            <person name="Lassance J.-M."/>
            <person name="Hoekstra H.E."/>
        </authorList>
    </citation>
    <scope>NUCLEOTIDE SEQUENCE [LARGE SCALE GENOMIC DNA]</scope>
</reference>
<keyword evidence="5 10" id="KW-0812">Transmembrane</keyword>
<dbReference type="CDD" id="cd03784">
    <property type="entry name" value="GT1_Gtf-like"/>
    <property type="match status" value="1"/>
</dbReference>
<dbReference type="FunFam" id="3.40.50.2000:FF:000001">
    <property type="entry name" value="UDP-glucuronosyltransferase"/>
    <property type="match status" value="1"/>
</dbReference>
<dbReference type="InterPro" id="IPR050271">
    <property type="entry name" value="UDP-glycosyltransferase"/>
</dbReference>
<dbReference type="GO" id="GO:0015020">
    <property type="term" value="F:glucuronosyltransferase activity"/>
    <property type="evidence" value="ECO:0007669"/>
    <property type="project" value="UniProtKB-EC"/>
</dbReference>
<protein>
    <recommendedName>
        <fullName evidence="10">UDP-glucuronosyltransferase</fullName>
        <ecNumber evidence="10">2.4.1.17</ecNumber>
    </recommendedName>
</protein>
<evidence type="ECO:0000256" key="3">
    <source>
        <dbReference type="ARBA" id="ARBA00022676"/>
    </source>
</evidence>
<dbReference type="InterPro" id="IPR035595">
    <property type="entry name" value="UDP_glycos_trans_CS"/>
</dbReference>
<evidence type="ECO:0000256" key="1">
    <source>
        <dbReference type="ARBA" id="ARBA00004167"/>
    </source>
</evidence>
<dbReference type="GeneTree" id="ENSGT00940000161344"/>
<dbReference type="PROSITE" id="PS00375">
    <property type="entry name" value="UDPGT"/>
    <property type="match status" value="1"/>
</dbReference>
<evidence type="ECO:0000313" key="12">
    <source>
        <dbReference type="Proteomes" id="UP000694547"/>
    </source>
</evidence>
<keyword evidence="6 10" id="KW-0732">Signal</keyword>
<evidence type="ECO:0000256" key="4">
    <source>
        <dbReference type="ARBA" id="ARBA00022679"/>
    </source>
</evidence>
<feature type="signal peptide" evidence="10">
    <location>
        <begin position="1"/>
        <end position="21"/>
    </location>
</feature>
<keyword evidence="4 9" id="KW-0808">Transferase</keyword>
<gene>
    <name evidence="11" type="primary">LOC102916219</name>
</gene>
<dbReference type="PANTHER" id="PTHR48043:SF129">
    <property type="entry name" value="UDP-GLUCURONOSYLTRANSFERASE 2A2"/>
    <property type="match status" value="1"/>
</dbReference>
<comment type="catalytic activity">
    <reaction evidence="10">
        <text>glucuronate acceptor + UDP-alpha-D-glucuronate = acceptor beta-D-glucuronoside + UDP + H(+)</text>
        <dbReference type="Rhea" id="RHEA:21032"/>
        <dbReference type="ChEBI" id="CHEBI:15378"/>
        <dbReference type="ChEBI" id="CHEBI:58052"/>
        <dbReference type="ChEBI" id="CHEBI:58223"/>
        <dbReference type="ChEBI" id="CHEBI:132367"/>
        <dbReference type="ChEBI" id="CHEBI:132368"/>
        <dbReference type="EC" id="2.4.1.17"/>
    </reaction>
</comment>
<dbReference type="GeneID" id="102916219"/>
<dbReference type="InterPro" id="IPR002213">
    <property type="entry name" value="UDP_glucos_trans"/>
</dbReference>
<dbReference type="Gene3D" id="3.40.50.2000">
    <property type="entry name" value="Glycogen Phosphorylase B"/>
    <property type="match status" value="2"/>
</dbReference>
<evidence type="ECO:0000256" key="10">
    <source>
        <dbReference type="RuleBase" id="RU362059"/>
    </source>
</evidence>
<accession>A0A6I9LJA3</accession>
<evidence type="ECO:0000256" key="6">
    <source>
        <dbReference type="ARBA" id="ARBA00022729"/>
    </source>
</evidence>
<sequence>MIKKFSQLLVFHLALTEIVLSGNVLIWPTDGSHWLNIKILLEELIQRNHSVTVLASSETLFINSSPDAFVHFEEISVSYTKSKIDEIIEHMIALWLDHRPTPLTMWTFYKELGKLFETFYQINIEICDGVLNNPTLMAKLQDQDFNVLIADPVTICGDLVALKLGIPFVYTLRFSPAFTVERHCGKIPAPTSYVPAALSELTDQMSFGERVKNTISYSLQDYIFQSYWRRWNSYYSRVLGRPTTLCETMGKAEIWLMRTYWDFEFPRPYLPNFEFVGGLHCKPAKPLPKEMEEFVQSSGEHGVVVFSLGSMVKNLTEEKANLIALALAQIPQKVLWRYKGKIPATLGSNTRLFDWIPQNDLLGHPKTRAFITHGGTNGIYEAIYHGIPMVGVPMFADQPDNIAHMKAKGAAVEVNMNTMTSEDLLSAVRTVINDPSYKENAMRLSRIHHDQPVKPLDRAVFWIEFVMRHKGAKHLRVAAHDLSWFQYHSLDVIGFLLACVASALFLLAKSCLFVFQKFAMTGKKKKRD</sequence>
<dbReference type="SUPFAM" id="SSF53756">
    <property type="entry name" value="UDP-Glycosyltransferase/glycogen phosphorylase"/>
    <property type="match status" value="1"/>
</dbReference>
<feature type="chain" id="PRO_5044517837" description="UDP-glucuronosyltransferase" evidence="10">
    <location>
        <begin position="22"/>
        <end position="528"/>
    </location>
</feature>
<keyword evidence="8 10" id="KW-0472">Membrane</keyword>
<keyword evidence="7 10" id="KW-1133">Transmembrane helix</keyword>
<evidence type="ECO:0000256" key="7">
    <source>
        <dbReference type="ARBA" id="ARBA00022989"/>
    </source>
</evidence>
<dbReference type="AlphaFoldDB" id="A0A6I9LJA3"/>
<keyword evidence="3 9" id="KW-0328">Glycosyltransferase</keyword>
<dbReference type="GO" id="GO:0009608">
    <property type="term" value="P:response to symbiont"/>
    <property type="evidence" value="ECO:0007669"/>
    <property type="project" value="Ensembl"/>
</dbReference>
<organism evidence="11 12">
    <name type="scientific">Peromyscus maniculatus bairdii</name>
    <name type="common">Prairie deer mouse</name>
    <dbReference type="NCBI Taxonomy" id="230844"/>
    <lineage>
        <taxon>Eukaryota</taxon>
        <taxon>Metazoa</taxon>
        <taxon>Chordata</taxon>
        <taxon>Craniata</taxon>
        <taxon>Vertebrata</taxon>
        <taxon>Euteleostomi</taxon>
        <taxon>Mammalia</taxon>
        <taxon>Eutheria</taxon>
        <taxon>Euarchontoglires</taxon>
        <taxon>Glires</taxon>
        <taxon>Rodentia</taxon>
        <taxon>Myomorpha</taxon>
        <taxon>Muroidea</taxon>
        <taxon>Cricetidae</taxon>
        <taxon>Neotominae</taxon>
        <taxon>Peromyscus</taxon>
    </lineage>
</organism>
<dbReference type="Pfam" id="PF00201">
    <property type="entry name" value="UDPGT"/>
    <property type="match status" value="1"/>
</dbReference>
<evidence type="ECO:0000256" key="5">
    <source>
        <dbReference type="ARBA" id="ARBA00022692"/>
    </source>
</evidence>
<feature type="transmembrane region" description="Helical" evidence="10">
    <location>
        <begin position="492"/>
        <end position="515"/>
    </location>
</feature>
<dbReference type="FunFam" id="3.40.50.2000:FF:000081">
    <property type="entry name" value="UDP-glucuronosyltransferase 2A2"/>
    <property type="match status" value="1"/>
</dbReference>
<dbReference type="GO" id="GO:0016020">
    <property type="term" value="C:membrane"/>
    <property type="evidence" value="ECO:0007669"/>
    <property type="project" value="UniProtKB-SubCell"/>
</dbReference>
<proteinExistence type="inferred from homology"/>
<dbReference type="Ensembl" id="ENSPEMT00000036939.1">
    <property type="protein sequence ID" value="ENSPEMP00000035886.1"/>
    <property type="gene ID" value="ENSPEMG00000019040.2"/>
</dbReference>
<reference evidence="11" key="3">
    <citation type="submission" date="2025-09" db="UniProtKB">
        <authorList>
            <consortium name="Ensembl"/>
        </authorList>
    </citation>
    <scope>IDENTIFICATION</scope>
</reference>
<dbReference type="Proteomes" id="UP000694547">
    <property type="component" value="Chromosome 10"/>
</dbReference>
<dbReference type="RefSeq" id="XP_042113516.1">
    <property type="nucleotide sequence ID" value="XM_042257582.2"/>
</dbReference>
<evidence type="ECO:0000256" key="9">
    <source>
        <dbReference type="RuleBase" id="RU003718"/>
    </source>
</evidence>